<gene>
    <name evidence="4" type="ORF">MAR_003809</name>
</gene>
<dbReference type="Proteomes" id="UP001164746">
    <property type="component" value="Chromosome 9"/>
</dbReference>
<protein>
    <submittedName>
        <fullName evidence="4">GBP1-like protein</fullName>
    </submittedName>
</protein>
<feature type="domain" description="Guanylate-binding protein N-terminal" evidence="3">
    <location>
        <begin position="23"/>
        <end position="126"/>
    </location>
</feature>
<dbReference type="EMBL" id="CP111020">
    <property type="protein sequence ID" value="WAR13704.1"/>
    <property type="molecule type" value="Genomic_DNA"/>
</dbReference>
<keyword evidence="2" id="KW-0175">Coiled coil</keyword>
<reference evidence="4" key="1">
    <citation type="submission" date="2022-11" db="EMBL/GenBank/DDBJ databases">
        <title>Centuries of genome instability and evolution in soft-shell clam transmissible cancer (bioRxiv).</title>
        <authorList>
            <person name="Hart S.F.M."/>
            <person name="Yonemitsu M.A."/>
            <person name="Giersch R.M."/>
            <person name="Beal B.F."/>
            <person name="Arriagada G."/>
            <person name="Davis B.W."/>
            <person name="Ostrander E.A."/>
            <person name="Goff S.P."/>
            <person name="Metzger M.J."/>
        </authorList>
    </citation>
    <scope>NUCLEOTIDE SEQUENCE</scope>
    <source>
        <strain evidence="4">MELC-2E11</strain>
        <tissue evidence="4">Siphon/mantle</tissue>
    </source>
</reference>
<dbReference type="PANTHER" id="PTHR10751">
    <property type="entry name" value="GUANYLATE BINDING PROTEIN"/>
    <property type="match status" value="1"/>
</dbReference>
<name>A0ABY7EXM3_MYAAR</name>
<accession>A0ABY7EXM3</accession>
<dbReference type="InterPro" id="IPR027417">
    <property type="entry name" value="P-loop_NTPase"/>
</dbReference>
<keyword evidence="5" id="KW-1185">Reference proteome</keyword>
<sequence>MGHNVIMNRGRIITGGNMANGIGSVLPGFVLALRDFSLKLVKDGSQITPDAYLVESLESKTGKDVFFNKPRECIRKFFPQDKRRCFAFPAPGDIDIVENLERLTLQDLSKRFQKITGEFVSYIYCQKPKQLQVSKPVNGSNQFGTHKLDLQMEMNSFWQELQNQNEEEIEKYCLNVLNGLTSYNNLQAELQNKGYEVIGGHRKFKRQVEMARKEYEQALNLIMNKERLVSFGEMLPTNSVSRKIKSLKNTMNFLMKKEIGKKKKLQNQ</sequence>
<evidence type="ECO:0000313" key="4">
    <source>
        <dbReference type="EMBL" id="WAR13704.1"/>
    </source>
</evidence>
<dbReference type="Pfam" id="PF02263">
    <property type="entry name" value="GBP"/>
    <property type="match status" value="1"/>
</dbReference>
<dbReference type="SUPFAM" id="SSF48340">
    <property type="entry name" value="Interferon-induced guanylate-binding protein 1 (GBP1), C-terminal domain"/>
    <property type="match status" value="1"/>
</dbReference>
<proteinExistence type="predicted"/>
<dbReference type="Gene3D" id="1.20.1000.10">
    <property type="entry name" value="Guanylate-binding protein, C-terminal domain"/>
    <property type="match status" value="1"/>
</dbReference>
<dbReference type="Gene3D" id="3.40.50.300">
    <property type="entry name" value="P-loop containing nucleotide triphosphate hydrolases"/>
    <property type="match status" value="1"/>
</dbReference>
<evidence type="ECO:0000256" key="2">
    <source>
        <dbReference type="SAM" id="Coils"/>
    </source>
</evidence>
<organism evidence="4 5">
    <name type="scientific">Mya arenaria</name>
    <name type="common">Soft-shell clam</name>
    <dbReference type="NCBI Taxonomy" id="6604"/>
    <lineage>
        <taxon>Eukaryota</taxon>
        <taxon>Metazoa</taxon>
        <taxon>Spiralia</taxon>
        <taxon>Lophotrochozoa</taxon>
        <taxon>Mollusca</taxon>
        <taxon>Bivalvia</taxon>
        <taxon>Autobranchia</taxon>
        <taxon>Heteroconchia</taxon>
        <taxon>Euheterodonta</taxon>
        <taxon>Imparidentia</taxon>
        <taxon>Neoheterodontei</taxon>
        <taxon>Myida</taxon>
        <taxon>Myoidea</taxon>
        <taxon>Myidae</taxon>
        <taxon>Mya</taxon>
    </lineage>
</organism>
<dbReference type="InterPro" id="IPR015894">
    <property type="entry name" value="Guanylate-bd_N"/>
</dbReference>
<evidence type="ECO:0000256" key="1">
    <source>
        <dbReference type="ARBA" id="ARBA00022801"/>
    </source>
</evidence>
<keyword evidence="1" id="KW-0378">Hydrolase</keyword>
<dbReference type="InterPro" id="IPR036543">
    <property type="entry name" value="Guanylate-bd_C_sf"/>
</dbReference>
<evidence type="ECO:0000259" key="3">
    <source>
        <dbReference type="Pfam" id="PF02263"/>
    </source>
</evidence>
<feature type="coiled-coil region" evidence="2">
    <location>
        <begin position="201"/>
        <end position="228"/>
    </location>
</feature>
<evidence type="ECO:0000313" key="5">
    <source>
        <dbReference type="Proteomes" id="UP001164746"/>
    </source>
</evidence>